<evidence type="ECO:0000256" key="2">
    <source>
        <dbReference type="ARBA" id="ARBA00023002"/>
    </source>
</evidence>
<dbReference type="PANTHER" id="PTHR11474">
    <property type="entry name" value="TYROSINASE FAMILY MEMBER"/>
    <property type="match status" value="1"/>
</dbReference>
<protein>
    <submittedName>
        <fullName evidence="6">Di-copper centre-containing</fullName>
    </submittedName>
</protein>
<dbReference type="Pfam" id="PF00264">
    <property type="entry name" value="Tyrosinase"/>
    <property type="match status" value="1"/>
</dbReference>
<dbReference type="SUPFAM" id="SSF48056">
    <property type="entry name" value="Di-copper centre-containing domain"/>
    <property type="match status" value="1"/>
</dbReference>
<evidence type="ECO:0000259" key="4">
    <source>
        <dbReference type="PROSITE" id="PS00497"/>
    </source>
</evidence>
<keyword evidence="2" id="KW-0560">Oxidoreductase</keyword>
<dbReference type="InterPro" id="IPR050316">
    <property type="entry name" value="Tyrosinase/Hemocyanin"/>
</dbReference>
<proteinExistence type="predicted"/>
<dbReference type="EMBL" id="CAVMBE010000058">
    <property type="protein sequence ID" value="CAK4032147.1"/>
    <property type="molecule type" value="Genomic_DNA"/>
</dbReference>
<keyword evidence="3" id="KW-0732">Signal</keyword>
<accession>A0AAI8Z489</accession>
<dbReference type="GO" id="GO:0046872">
    <property type="term" value="F:metal ion binding"/>
    <property type="evidence" value="ECO:0007669"/>
    <property type="project" value="UniProtKB-KW"/>
</dbReference>
<name>A0AAI8Z489_9PEZI</name>
<evidence type="ECO:0000259" key="5">
    <source>
        <dbReference type="PROSITE" id="PS00498"/>
    </source>
</evidence>
<dbReference type="Gene3D" id="1.10.1280.10">
    <property type="entry name" value="Di-copper center containing domain from catechol oxidase"/>
    <property type="match status" value="1"/>
</dbReference>
<gene>
    <name evidence="6" type="ORF">LECACI_7A007305</name>
</gene>
<dbReference type="Proteomes" id="UP001296104">
    <property type="component" value="Unassembled WGS sequence"/>
</dbReference>
<dbReference type="PROSITE" id="PS00497">
    <property type="entry name" value="TYROSINASE_1"/>
    <property type="match status" value="1"/>
</dbReference>
<dbReference type="PROSITE" id="PS00498">
    <property type="entry name" value="TYROSINASE_2"/>
    <property type="match status" value="1"/>
</dbReference>
<keyword evidence="7" id="KW-1185">Reference proteome</keyword>
<feature type="domain" description="Tyrosinase copper-binding" evidence="5">
    <location>
        <begin position="314"/>
        <end position="325"/>
    </location>
</feature>
<reference evidence="6" key="1">
    <citation type="submission" date="2023-11" db="EMBL/GenBank/DDBJ databases">
        <authorList>
            <person name="Alioto T."/>
            <person name="Alioto T."/>
            <person name="Gomez Garrido J."/>
        </authorList>
    </citation>
    <scope>NUCLEOTIDE SEQUENCE</scope>
</reference>
<dbReference type="PRINTS" id="PR00092">
    <property type="entry name" value="TYROSINASE"/>
</dbReference>
<dbReference type="GO" id="GO:0016491">
    <property type="term" value="F:oxidoreductase activity"/>
    <property type="evidence" value="ECO:0007669"/>
    <property type="project" value="UniProtKB-KW"/>
</dbReference>
<feature type="signal peptide" evidence="3">
    <location>
        <begin position="1"/>
        <end position="17"/>
    </location>
</feature>
<organism evidence="6 7">
    <name type="scientific">Lecanosticta acicola</name>
    <dbReference type="NCBI Taxonomy" id="111012"/>
    <lineage>
        <taxon>Eukaryota</taxon>
        <taxon>Fungi</taxon>
        <taxon>Dikarya</taxon>
        <taxon>Ascomycota</taxon>
        <taxon>Pezizomycotina</taxon>
        <taxon>Dothideomycetes</taxon>
        <taxon>Dothideomycetidae</taxon>
        <taxon>Mycosphaerellales</taxon>
        <taxon>Mycosphaerellaceae</taxon>
        <taxon>Lecanosticta</taxon>
    </lineage>
</organism>
<evidence type="ECO:0000256" key="3">
    <source>
        <dbReference type="SAM" id="SignalP"/>
    </source>
</evidence>
<dbReference type="InterPro" id="IPR002227">
    <property type="entry name" value="Tyrosinase_Cu-bd"/>
</dbReference>
<evidence type="ECO:0000313" key="7">
    <source>
        <dbReference type="Proteomes" id="UP001296104"/>
    </source>
</evidence>
<comment type="caution">
    <text evidence="6">The sequence shown here is derived from an EMBL/GenBank/DDBJ whole genome shotgun (WGS) entry which is preliminary data.</text>
</comment>
<feature type="domain" description="Tyrosinase copper-binding" evidence="4">
    <location>
        <begin position="126"/>
        <end position="143"/>
    </location>
</feature>
<keyword evidence="1" id="KW-0479">Metal-binding</keyword>
<feature type="chain" id="PRO_5042520110" evidence="3">
    <location>
        <begin position="18"/>
        <end position="396"/>
    </location>
</feature>
<evidence type="ECO:0000313" key="6">
    <source>
        <dbReference type="EMBL" id="CAK4032147.1"/>
    </source>
</evidence>
<sequence>MRFSTVAGLASATLVAAQAPSITQYTSHDIHNGQAFQNVSDIADEAMRSNIASRGNVQCTYENADVRREWRTLSQHTRKSFTDAVLCLQQKAPEKMTAAEAPYYPGVKTRWDEYVATHINYTLNIHDTADFLAWHRAFTHYLEQDLKNLCGYTGVMPYWNWALDYASPQDSPLFNGDEYSMSGNGESISGRSDTWLAQQEVDFPPGTGGGCVTSGPFKDYTVNLGPLDLPNANNVNSTFEYNPRCLERDLNPWVSTNYNTYRNLTDLLLENTHIEDFQAIMQGYNSDTNRFGVHGGGHWQVGGSMMDFHSSPADPVFFLHHAMIDRVWTIWQNLDIYRRQNTLMGTATLGCDVPDCPAMTLEDSLPFGFVTDDPVFGDLMDTFSGPFCYRYDSATS</sequence>
<dbReference type="PANTHER" id="PTHR11474:SF125">
    <property type="entry name" value="N-ACETYL-6-HYDROXYTRYPTOPHAN OXIDASE IVOB-RELATED"/>
    <property type="match status" value="1"/>
</dbReference>
<dbReference type="InterPro" id="IPR008922">
    <property type="entry name" value="Di-copper_centre_dom_sf"/>
</dbReference>
<evidence type="ECO:0000256" key="1">
    <source>
        <dbReference type="ARBA" id="ARBA00022723"/>
    </source>
</evidence>
<dbReference type="AlphaFoldDB" id="A0AAI8Z489"/>